<dbReference type="GO" id="GO:0005829">
    <property type="term" value="C:cytosol"/>
    <property type="evidence" value="ECO:0007669"/>
    <property type="project" value="TreeGrafter"/>
</dbReference>
<dbReference type="AlphaFoldDB" id="A0A8K0KAP9"/>
<feature type="repeat" description="ARM" evidence="1">
    <location>
        <begin position="129"/>
        <end position="184"/>
    </location>
</feature>
<feature type="region of interest" description="Disordered" evidence="2">
    <location>
        <begin position="732"/>
        <end position="792"/>
    </location>
</feature>
<dbReference type="Pfam" id="PF24768">
    <property type="entry name" value="ARM_ARMC5"/>
    <property type="match status" value="1"/>
</dbReference>
<evidence type="ECO:0000313" key="4">
    <source>
        <dbReference type="EMBL" id="KAG8230684.1"/>
    </source>
</evidence>
<feature type="compositionally biased region" description="Acidic residues" evidence="2">
    <location>
        <begin position="779"/>
        <end position="792"/>
    </location>
</feature>
<reference evidence="4" key="2">
    <citation type="submission" date="2017-10" db="EMBL/GenBank/DDBJ databases">
        <title>Ladona fulva Genome sequencing and assembly.</title>
        <authorList>
            <person name="Murali S."/>
            <person name="Richards S."/>
            <person name="Bandaranaike D."/>
            <person name="Bellair M."/>
            <person name="Blankenburg K."/>
            <person name="Chao H."/>
            <person name="Dinh H."/>
            <person name="Doddapaneni H."/>
            <person name="Dugan-Rocha S."/>
            <person name="Elkadiri S."/>
            <person name="Gnanaolivu R."/>
            <person name="Hernandez B."/>
            <person name="Skinner E."/>
            <person name="Javaid M."/>
            <person name="Lee S."/>
            <person name="Li M."/>
            <person name="Ming W."/>
            <person name="Munidasa M."/>
            <person name="Muniz J."/>
            <person name="Nguyen L."/>
            <person name="Hughes D."/>
            <person name="Osuji N."/>
            <person name="Pu L.-L."/>
            <person name="Puazo M."/>
            <person name="Qu C."/>
            <person name="Quiroz J."/>
            <person name="Raj R."/>
            <person name="Weissenberger G."/>
            <person name="Xin Y."/>
            <person name="Zou X."/>
            <person name="Han Y."/>
            <person name="Worley K."/>
            <person name="Muzny D."/>
            <person name="Gibbs R."/>
        </authorList>
    </citation>
    <scope>NUCLEOTIDE SEQUENCE</scope>
    <source>
        <strain evidence="4">Sampled in the wild</strain>
    </source>
</reference>
<gene>
    <name evidence="4" type="ORF">J437_LFUL010761</name>
</gene>
<feature type="compositionally biased region" description="Low complexity" evidence="2">
    <location>
        <begin position="732"/>
        <end position="746"/>
    </location>
</feature>
<dbReference type="PANTHER" id="PTHR23312">
    <property type="entry name" value="ARMC5 ARMADILLO REPEAT-CONTAINING -RELATED"/>
    <property type="match status" value="1"/>
</dbReference>
<dbReference type="GO" id="GO:0009653">
    <property type="term" value="P:anatomical structure morphogenesis"/>
    <property type="evidence" value="ECO:0007669"/>
    <property type="project" value="TreeGrafter"/>
</dbReference>
<sequence>MEISKNDRLMQKLRSSSPSVVYQALIEIRTKEVNSANGVAFLRKSGALKYFVKFLQKPNEKILDVTLSILGNCCLENETRLELWRLGAVGPIVRILEGVGKDSIQGRTCRVLGNLAQLPDVAADICHEGAVPAIVGILGATSENNSNSSTENNASESTRQMAVRALRVLAVNPEYRSEILNKGGARAVAELLSSSNEELQKAAIKALVTLTQQCSEECANQVQGDDTILEKLVSFVWDPNIADDPAKKKQLSSTLTEGALACLANLAHIPEVRPKLGNAGAVCALINQLRHVTSLEFCDEWKLRELVSTLCLFSRESVNRMKLRDHGGLNQLLILLKDDRHGPVAAALCNFVYDELGFRQLIDCGLIPICADRLRDVIFPKLRENGRSHAFVSVKNENSLKKKQYFGNYLKGQKSSNYSISNQSAAVDDSIQNVSNLNLDQKLNGPFDESAKRLLKSPLKSSMQKTFRISSPSYQAVRHEQEGQKCSSPPSNSSPALFAGGSWTHFSSDCHPPSSSAVGCALWPGNSASFSLNALFQSQGSMSPTSVSFASSQFQDGLMSPEASSCCSGGSSSSCTSGYASSPRSDLSDAPSPSSGYSTTATNDSEEIYSPVYDDGSDDSGEDDLNLKKTFRISSPSYQAVRHEQEGQKCSSPPSNSSPALFAGGSWTHFSSDCHPPSSSAVGCALWPGNSASFSLNALFQSQGSMSPTSVSFASSQFQDGLMSPEASSCCSGGSSSSCTSGYASSPRSDLSDAPSPSSGYSTTATNDSEEIYSPVYDDGSDDSGEDDLNLK</sequence>
<comment type="caution">
    <text evidence="4">The sequence shown here is derived from an EMBL/GenBank/DDBJ whole genome shotgun (WGS) entry which is preliminary data.</text>
</comment>
<dbReference type="Gene3D" id="1.25.10.10">
    <property type="entry name" value="Leucine-rich Repeat Variant"/>
    <property type="match status" value="2"/>
</dbReference>
<dbReference type="OrthoDB" id="6086604at2759"/>
<feature type="non-terminal residue" evidence="4">
    <location>
        <position position="1"/>
    </location>
</feature>
<dbReference type="EMBL" id="KZ308503">
    <property type="protein sequence ID" value="KAG8230684.1"/>
    <property type="molecule type" value="Genomic_DNA"/>
</dbReference>
<reference evidence="4" key="1">
    <citation type="submission" date="2013-04" db="EMBL/GenBank/DDBJ databases">
        <authorList>
            <person name="Qu J."/>
            <person name="Murali S.C."/>
            <person name="Bandaranaike D."/>
            <person name="Bellair M."/>
            <person name="Blankenburg K."/>
            <person name="Chao H."/>
            <person name="Dinh H."/>
            <person name="Doddapaneni H."/>
            <person name="Downs B."/>
            <person name="Dugan-Rocha S."/>
            <person name="Elkadiri S."/>
            <person name="Gnanaolivu R.D."/>
            <person name="Hernandez B."/>
            <person name="Javaid M."/>
            <person name="Jayaseelan J.C."/>
            <person name="Lee S."/>
            <person name="Li M."/>
            <person name="Ming W."/>
            <person name="Munidasa M."/>
            <person name="Muniz J."/>
            <person name="Nguyen L."/>
            <person name="Ongeri F."/>
            <person name="Osuji N."/>
            <person name="Pu L.-L."/>
            <person name="Puazo M."/>
            <person name="Qu C."/>
            <person name="Quiroz J."/>
            <person name="Raj R."/>
            <person name="Weissenberger G."/>
            <person name="Xin Y."/>
            <person name="Zou X."/>
            <person name="Han Y."/>
            <person name="Richards S."/>
            <person name="Worley K."/>
            <person name="Muzny D."/>
            <person name="Gibbs R."/>
        </authorList>
    </citation>
    <scope>NUCLEOTIDE SEQUENCE</scope>
    <source>
        <strain evidence="4">Sampled in the wild</strain>
    </source>
</reference>
<dbReference type="SMART" id="SM00185">
    <property type="entry name" value="ARM"/>
    <property type="match status" value="6"/>
</dbReference>
<dbReference type="PANTHER" id="PTHR23312:SF8">
    <property type="entry name" value="ARMADILLO REPEAT-CONTAINING PROTEIN 5"/>
    <property type="match status" value="1"/>
</dbReference>
<dbReference type="PROSITE" id="PS50176">
    <property type="entry name" value="ARM_REPEAT"/>
    <property type="match status" value="1"/>
</dbReference>
<proteinExistence type="predicted"/>
<dbReference type="InterPro" id="IPR016024">
    <property type="entry name" value="ARM-type_fold"/>
</dbReference>
<protein>
    <recommendedName>
        <fullName evidence="3">ARMC5-like ARM-repeats domain-containing protein</fullName>
    </recommendedName>
</protein>
<feature type="domain" description="ARMC5-like ARM-repeats" evidence="3">
    <location>
        <begin position="61"/>
        <end position="369"/>
    </location>
</feature>
<dbReference type="InterPro" id="IPR055445">
    <property type="entry name" value="ARM_ARMC5"/>
</dbReference>
<feature type="compositionally biased region" description="Polar residues" evidence="2">
    <location>
        <begin position="591"/>
        <end position="603"/>
    </location>
</feature>
<organism evidence="4 5">
    <name type="scientific">Ladona fulva</name>
    <name type="common">Scarce chaser dragonfly</name>
    <name type="synonym">Libellula fulva</name>
    <dbReference type="NCBI Taxonomy" id="123851"/>
    <lineage>
        <taxon>Eukaryota</taxon>
        <taxon>Metazoa</taxon>
        <taxon>Ecdysozoa</taxon>
        <taxon>Arthropoda</taxon>
        <taxon>Hexapoda</taxon>
        <taxon>Insecta</taxon>
        <taxon>Pterygota</taxon>
        <taxon>Palaeoptera</taxon>
        <taxon>Odonata</taxon>
        <taxon>Epiprocta</taxon>
        <taxon>Anisoptera</taxon>
        <taxon>Libelluloidea</taxon>
        <taxon>Libellulidae</taxon>
        <taxon>Ladona</taxon>
    </lineage>
</organism>
<name>A0A8K0KAP9_LADFU</name>
<evidence type="ECO:0000256" key="1">
    <source>
        <dbReference type="PROSITE-ProRule" id="PRU00259"/>
    </source>
</evidence>
<dbReference type="SUPFAM" id="SSF48371">
    <property type="entry name" value="ARM repeat"/>
    <property type="match status" value="1"/>
</dbReference>
<accession>A0A8K0KAP9</accession>
<evidence type="ECO:0000259" key="3">
    <source>
        <dbReference type="Pfam" id="PF24768"/>
    </source>
</evidence>
<keyword evidence="5" id="KW-1185">Reference proteome</keyword>
<feature type="compositionally biased region" description="Polar residues" evidence="2">
    <location>
        <begin position="755"/>
        <end position="767"/>
    </location>
</feature>
<dbReference type="InterPro" id="IPR000225">
    <property type="entry name" value="Armadillo"/>
</dbReference>
<feature type="compositionally biased region" description="Acidic residues" evidence="2">
    <location>
        <begin position="615"/>
        <end position="624"/>
    </location>
</feature>
<evidence type="ECO:0000256" key="2">
    <source>
        <dbReference type="SAM" id="MobiDB-lite"/>
    </source>
</evidence>
<dbReference type="Proteomes" id="UP000792457">
    <property type="component" value="Unassembled WGS sequence"/>
</dbReference>
<evidence type="ECO:0000313" key="5">
    <source>
        <dbReference type="Proteomes" id="UP000792457"/>
    </source>
</evidence>
<dbReference type="InterPro" id="IPR011989">
    <property type="entry name" value="ARM-like"/>
</dbReference>
<feature type="region of interest" description="Disordered" evidence="2">
    <location>
        <begin position="578"/>
        <end position="625"/>
    </location>
</feature>